<feature type="domain" description="AMP-activated protein kinase glycogen-binding" evidence="2">
    <location>
        <begin position="456"/>
        <end position="531"/>
    </location>
</feature>
<dbReference type="Proteomes" id="UP000631114">
    <property type="component" value="Unassembled WGS sequence"/>
</dbReference>
<gene>
    <name evidence="3" type="ORF">IFM89_005403</name>
</gene>
<dbReference type="CDD" id="cd02859">
    <property type="entry name" value="E_set_AMPKbeta_like_N"/>
    <property type="match status" value="1"/>
</dbReference>
<evidence type="ECO:0000256" key="1">
    <source>
        <dbReference type="SAM" id="MobiDB-lite"/>
    </source>
</evidence>
<dbReference type="EMBL" id="JADFTS010000001">
    <property type="protein sequence ID" value="KAF9623818.1"/>
    <property type="molecule type" value="Genomic_DNA"/>
</dbReference>
<dbReference type="InterPro" id="IPR013783">
    <property type="entry name" value="Ig-like_fold"/>
</dbReference>
<dbReference type="PANTHER" id="PTHR47434:SF1">
    <property type="entry name" value="PROTEIN PTST HOMOLOG 2, CHLOROPLASTIC"/>
    <property type="match status" value="1"/>
</dbReference>
<dbReference type="AlphaFoldDB" id="A0A835IYD4"/>
<dbReference type="SUPFAM" id="SSF81296">
    <property type="entry name" value="E set domains"/>
    <property type="match status" value="1"/>
</dbReference>
<feature type="region of interest" description="Disordered" evidence="1">
    <location>
        <begin position="151"/>
        <end position="175"/>
    </location>
</feature>
<dbReference type="InterPro" id="IPR032640">
    <property type="entry name" value="AMPK1_CBM"/>
</dbReference>
<sequence>MASLTNVSKNLIFSSYPIKKTCSSLRFESLFIPSRRKDLSFSCFYERGLSRKKWENKVWESEGGEGGGEDSDLEERVLEFMKNSKTPDLFPTHDELIEAGRMDLVKDILRQGGWLAYGWDLGEEEEEEEVFDDRRMFQQRFYGGRSDSLEEFEAGHSSNGSSNLPSSSGRRMESEKVAGVAGILSRLEKEREQSFDLGSRDKESKARVSLHDIHDDDDLQLELSKVILVLEADAVKRHILDLDMLYMFLGKTVRRSERNSASVSGSSGKEFVDDAGGTHGQNESFSDCQESTNLYKPDTWRKWSNKRAGSSDVDFEAAEIEEHMTRNDEMVAKGRHESGKRRTELSTGDIKQITSRLQDLDSELASVLHLLSCKADVSDKVMKNSSEKSHSLSDTWEFRETEIMKARDKLRSLRAQLAVLQGKMALTKIEAQKKTLVKQKKIRDARKALSLLRTACIIWPNSASEVLLAGSFDGWTSQRKMERSSPGIFSLCLKLYPGRYEIKFIVDGEWKIDPLRPIANHYGYQNNLLFIS</sequence>
<organism evidence="3 4">
    <name type="scientific">Coptis chinensis</name>
    <dbReference type="NCBI Taxonomy" id="261450"/>
    <lineage>
        <taxon>Eukaryota</taxon>
        <taxon>Viridiplantae</taxon>
        <taxon>Streptophyta</taxon>
        <taxon>Embryophyta</taxon>
        <taxon>Tracheophyta</taxon>
        <taxon>Spermatophyta</taxon>
        <taxon>Magnoliopsida</taxon>
        <taxon>Ranunculales</taxon>
        <taxon>Ranunculaceae</taxon>
        <taxon>Coptidoideae</taxon>
        <taxon>Coptis</taxon>
    </lineage>
</organism>
<evidence type="ECO:0000313" key="3">
    <source>
        <dbReference type="EMBL" id="KAF9623818.1"/>
    </source>
</evidence>
<name>A0A835IYD4_9MAGN</name>
<dbReference type="GO" id="GO:0009507">
    <property type="term" value="C:chloroplast"/>
    <property type="evidence" value="ECO:0007669"/>
    <property type="project" value="UniProtKB-ARBA"/>
</dbReference>
<comment type="caution">
    <text evidence="3">The sequence shown here is derived from an EMBL/GenBank/DDBJ whole genome shotgun (WGS) entry which is preliminary data.</text>
</comment>
<dbReference type="InterPro" id="IPR014756">
    <property type="entry name" value="Ig_E-set"/>
</dbReference>
<proteinExistence type="predicted"/>
<keyword evidence="4" id="KW-1185">Reference proteome</keyword>
<reference evidence="3 4" key="1">
    <citation type="submission" date="2020-10" db="EMBL/GenBank/DDBJ databases">
        <title>The Coptis chinensis genome and diversification of protoberbering-type alkaloids.</title>
        <authorList>
            <person name="Wang B."/>
            <person name="Shu S."/>
            <person name="Song C."/>
            <person name="Liu Y."/>
        </authorList>
    </citation>
    <scope>NUCLEOTIDE SEQUENCE [LARGE SCALE GENOMIC DNA]</scope>
    <source>
        <strain evidence="3">HL-2020</strain>
        <tissue evidence="3">Leaf</tissue>
    </source>
</reference>
<protein>
    <recommendedName>
        <fullName evidence="2">AMP-activated protein kinase glycogen-binding domain-containing protein</fullName>
    </recommendedName>
</protein>
<evidence type="ECO:0000259" key="2">
    <source>
        <dbReference type="Pfam" id="PF16561"/>
    </source>
</evidence>
<accession>A0A835IYD4</accession>
<dbReference type="Pfam" id="PF16561">
    <property type="entry name" value="AMPK1_CBM"/>
    <property type="match status" value="1"/>
</dbReference>
<feature type="compositionally biased region" description="Low complexity" evidence="1">
    <location>
        <begin position="157"/>
        <end position="169"/>
    </location>
</feature>
<dbReference type="PANTHER" id="PTHR47434">
    <property type="entry name" value="PROTEIN PTST HOMOLOG 3, CHLOROPLASTIC"/>
    <property type="match status" value="1"/>
</dbReference>
<dbReference type="OrthoDB" id="531008at2759"/>
<evidence type="ECO:0000313" key="4">
    <source>
        <dbReference type="Proteomes" id="UP000631114"/>
    </source>
</evidence>
<dbReference type="Gene3D" id="2.60.40.10">
    <property type="entry name" value="Immunoglobulins"/>
    <property type="match status" value="1"/>
</dbReference>